<protein>
    <submittedName>
        <fullName evidence="2">Uncharacterized protein</fullName>
    </submittedName>
</protein>
<feature type="transmembrane region" description="Helical" evidence="1">
    <location>
        <begin position="38"/>
        <end position="57"/>
    </location>
</feature>
<feature type="transmembrane region" description="Helical" evidence="1">
    <location>
        <begin position="12"/>
        <end position="31"/>
    </location>
</feature>
<dbReference type="RefSeq" id="WP_175503498.1">
    <property type="nucleotide sequence ID" value="NZ_CP054840.1"/>
</dbReference>
<keyword evidence="1" id="KW-0812">Transmembrane</keyword>
<dbReference type="AlphaFoldDB" id="A0A6N1X0W8"/>
<name>A0A6N1X0W8_9BURK</name>
<evidence type="ECO:0000313" key="3">
    <source>
        <dbReference type="Proteomes" id="UP000509579"/>
    </source>
</evidence>
<sequence>MYEGHMVDSPLLIGFVVLVVLMLTVVLMGAFGAADRFMFVLQLAFVCAAASAVWGAMNELAMTEYAVWTMYAVGVSLAVLMILRSHQKDPPHEVDESKLP</sequence>
<gene>
    <name evidence="2" type="ORF">HUK68_06715</name>
</gene>
<feature type="transmembrane region" description="Helical" evidence="1">
    <location>
        <begin position="63"/>
        <end position="83"/>
    </location>
</feature>
<keyword evidence="3" id="KW-1185">Reference proteome</keyword>
<keyword evidence="1" id="KW-0472">Membrane</keyword>
<accession>A0A6N1X0W8</accession>
<evidence type="ECO:0000256" key="1">
    <source>
        <dbReference type="SAM" id="Phobius"/>
    </source>
</evidence>
<proteinExistence type="predicted"/>
<reference evidence="2 3" key="1">
    <citation type="submission" date="2020-06" db="EMBL/GenBank/DDBJ databases">
        <title>Acidovorax antarctica sp. nov., isolated from Corinth ice sheet soil, Antarctic Fields Peninsula.</title>
        <authorList>
            <person name="Xu Q."/>
            <person name="Peng F."/>
        </authorList>
    </citation>
    <scope>NUCLEOTIDE SEQUENCE [LARGE SCALE GENOMIC DNA]</scope>
    <source>
        <strain evidence="2 3">16-35-5</strain>
    </source>
</reference>
<organism evidence="2 3">
    <name type="scientific">Comamonas antarctica</name>
    <dbReference type="NCBI Taxonomy" id="2743470"/>
    <lineage>
        <taxon>Bacteria</taxon>
        <taxon>Pseudomonadati</taxon>
        <taxon>Pseudomonadota</taxon>
        <taxon>Betaproteobacteria</taxon>
        <taxon>Burkholderiales</taxon>
        <taxon>Comamonadaceae</taxon>
        <taxon>Comamonas</taxon>
    </lineage>
</organism>
<dbReference type="EMBL" id="CP054840">
    <property type="protein sequence ID" value="QKV52618.1"/>
    <property type="molecule type" value="Genomic_DNA"/>
</dbReference>
<evidence type="ECO:0000313" key="2">
    <source>
        <dbReference type="EMBL" id="QKV52618.1"/>
    </source>
</evidence>
<dbReference type="KEGG" id="aant:HUK68_06715"/>
<dbReference type="Proteomes" id="UP000509579">
    <property type="component" value="Chromosome"/>
</dbReference>
<keyword evidence="1" id="KW-1133">Transmembrane helix</keyword>